<accession>A0AAV5QLR9</accession>
<feature type="transmembrane region" description="Helical" evidence="1">
    <location>
        <begin position="117"/>
        <end position="134"/>
    </location>
</feature>
<proteinExistence type="predicted"/>
<protein>
    <submittedName>
        <fullName evidence="2">Uncharacterized protein</fullName>
    </submittedName>
</protein>
<organism evidence="2 3">
    <name type="scientific">Saccharomycopsis crataegensis</name>
    <dbReference type="NCBI Taxonomy" id="43959"/>
    <lineage>
        <taxon>Eukaryota</taxon>
        <taxon>Fungi</taxon>
        <taxon>Dikarya</taxon>
        <taxon>Ascomycota</taxon>
        <taxon>Saccharomycotina</taxon>
        <taxon>Saccharomycetes</taxon>
        <taxon>Saccharomycopsidaceae</taxon>
        <taxon>Saccharomycopsis</taxon>
    </lineage>
</organism>
<dbReference type="AlphaFoldDB" id="A0AAV5QLR9"/>
<evidence type="ECO:0000313" key="3">
    <source>
        <dbReference type="Proteomes" id="UP001360560"/>
    </source>
</evidence>
<evidence type="ECO:0000256" key="1">
    <source>
        <dbReference type="SAM" id="Phobius"/>
    </source>
</evidence>
<sequence length="136" mass="15223">MVSSLLQIALIVILLIGCIEGLSMTYFQLMTALYTKTKGPNVIQDENATSWMDDDSSNHHPGEMATDINETHNTYKNNHGNHHQHHQYLESTNNNAPILGLLEENGIARLFIGGQKFRPYFSICCALIGFSFLLQA</sequence>
<dbReference type="Proteomes" id="UP001360560">
    <property type="component" value="Unassembled WGS sequence"/>
</dbReference>
<gene>
    <name evidence="2" type="ORF">DASC09_032300</name>
</gene>
<feature type="transmembrane region" description="Helical" evidence="1">
    <location>
        <begin position="6"/>
        <end position="27"/>
    </location>
</feature>
<dbReference type="GeneID" id="90073880"/>
<dbReference type="EMBL" id="BTFZ01000011">
    <property type="protein sequence ID" value="GMM35905.1"/>
    <property type="molecule type" value="Genomic_DNA"/>
</dbReference>
<keyword evidence="3" id="KW-1185">Reference proteome</keyword>
<reference evidence="2 3" key="1">
    <citation type="journal article" date="2023" name="Elife">
        <title>Identification of key yeast species and microbe-microbe interactions impacting larval growth of Drosophila in the wild.</title>
        <authorList>
            <person name="Mure A."/>
            <person name="Sugiura Y."/>
            <person name="Maeda R."/>
            <person name="Honda K."/>
            <person name="Sakurai N."/>
            <person name="Takahashi Y."/>
            <person name="Watada M."/>
            <person name="Katoh T."/>
            <person name="Gotoh A."/>
            <person name="Gotoh Y."/>
            <person name="Taniguchi I."/>
            <person name="Nakamura K."/>
            <person name="Hayashi T."/>
            <person name="Katayama T."/>
            <person name="Uemura T."/>
            <person name="Hattori Y."/>
        </authorList>
    </citation>
    <scope>NUCLEOTIDE SEQUENCE [LARGE SCALE GENOMIC DNA]</scope>
    <source>
        <strain evidence="2 3">SC-9</strain>
    </source>
</reference>
<keyword evidence="1" id="KW-0472">Membrane</keyword>
<comment type="caution">
    <text evidence="2">The sequence shown here is derived from an EMBL/GenBank/DDBJ whole genome shotgun (WGS) entry which is preliminary data.</text>
</comment>
<name>A0AAV5QLR9_9ASCO</name>
<evidence type="ECO:0000313" key="2">
    <source>
        <dbReference type="EMBL" id="GMM35905.1"/>
    </source>
</evidence>
<dbReference type="RefSeq" id="XP_064852901.1">
    <property type="nucleotide sequence ID" value="XM_064996829.1"/>
</dbReference>
<keyword evidence="1" id="KW-0812">Transmembrane</keyword>
<keyword evidence="1" id="KW-1133">Transmembrane helix</keyword>